<protein>
    <submittedName>
        <fullName evidence="3">Outer membrane murein-binding lipoprotein Lpp</fullName>
    </submittedName>
</protein>
<evidence type="ECO:0000313" key="4">
    <source>
        <dbReference type="Proteomes" id="UP001265700"/>
    </source>
</evidence>
<comment type="caution">
    <text evidence="3">The sequence shown here is derived from an EMBL/GenBank/DDBJ whole genome shotgun (WGS) entry which is preliminary data.</text>
</comment>
<feature type="chain" id="PRO_5045763616" evidence="2">
    <location>
        <begin position="21"/>
        <end position="74"/>
    </location>
</feature>
<reference evidence="3 4" key="1">
    <citation type="submission" date="2023-07" db="EMBL/GenBank/DDBJ databases">
        <title>Sorghum-associated microbial communities from plants grown in Nebraska, USA.</title>
        <authorList>
            <person name="Schachtman D."/>
        </authorList>
    </citation>
    <scope>NUCLEOTIDE SEQUENCE [LARGE SCALE GENOMIC DNA]</scope>
    <source>
        <strain evidence="3 4">4249</strain>
    </source>
</reference>
<evidence type="ECO:0000256" key="1">
    <source>
        <dbReference type="SAM" id="MobiDB-lite"/>
    </source>
</evidence>
<evidence type="ECO:0000256" key="2">
    <source>
        <dbReference type="SAM" id="SignalP"/>
    </source>
</evidence>
<dbReference type="Proteomes" id="UP001265700">
    <property type="component" value="Unassembled WGS sequence"/>
</dbReference>
<sequence>MNIRYKAGLLAITVTPLILAGCGLESAGTAATAGATKQMELEQARKTQEQVRQQVQQSMEQMNKRNEQLDGAAQ</sequence>
<keyword evidence="3" id="KW-0449">Lipoprotein</keyword>
<dbReference type="PROSITE" id="PS51257">
    <property type="entry name" value="PROKAR_LIPOPROTEIN"/>
    <property type="match status" value="1"/>
</dbReference>
<keyword evidence="4" id="KW-1185">Reference proteome</keyword>
<feature type="compositionally biased region" description="Low complexity" evidence="1">
    <location>
        <begin position="50"/>
        <end position="61"/>
    </location>
</feature>
<keyword evidence="2" id="KW-0732">Signal</keyword>
<dbReference type="EMBL" id="JAVDWU010000011">
    <property type="protein sequence ID" value="MDR7152343.1"/>
    <property type="molecule type" value="Genomic_DNA"/>
</dbReference>
<feature type="region of interest" description="Disordered" evidence="1">
    <location>
        <begin position="41"/>
        <end position="74"/>
    </location>
</feature>
<evidence type="ECO:0000313" key="3">
    <source>
        <dbReference type="EMBL" id="MDR7152343.1"/>
    </source>
</evidence>
<feature type="signal peptide" evidence="2">
    <location>
        <begin position="1"/>
        <end position="20"/>
    </location>
</feature>
<gene>
    <name evidence="3" type="ORF">J2W49_004319</name>
</gene>
<name>A0ABU1WSR2_9BURK</name>
<organism evidence="3 4">
    <name type="scientific">Hydrogenophaga palleronii</name>
    <dbReference type="NCBI Taxonomy" id="65655"/>
    <lineage>
        <taxon>Bacteria</taxon>
        <taxon>Pseudomonadati</taxon>
        <taxon>Pseudomonadota</taxon>
        <taxon>Betaproteobacteria</taxon>
        <taxon>Burkholderiales</taxon>
        <taxon>Comamonadaceae</taxon>
        <taxon>Hydrogenophaga</taxon>
    </lineage>
</organism>
<accession>A0ABU1WSR2</accession>
<proteinExistence type="predicted"/>
<dbReference type="RefSeq" id="WP_310320948.1">
    <property type="nucleotide sequence ID" value="NZ_JAVDWU010000011.1"/>
</dbReference>